<evidence type="ECO:0000256" key="7">
    <source>
        <dbReference type="ARBA" id="ARBA00022840"/>
    </source>
</evidence>
<organism evidence="15 16">
    <name type="scientific">Thermotoga neapolitana (strain ATCC 49049 / DSM 4359 / NBRC 107923 / NS-E)</name>
    <dbReference type="NCBI Taxonomy" id="309803"/>
    <lineage>
        <taxon>Bacteria</taxon>
        <taxon>Thermotogati</taxon>
        <taxon>Thermotogota</taxon>
        <taxon>Thermotogae</taxon>
        <taxon>Thermotogales</taxon>
        <taxon>Thermotogaceae</taxon>
        <taxon>Thermotoga</taxon>
    </lineage>
</organism>
<feature type="short sequence motif" description="'HIGH' region" evidence="11">
    <location>
        <begin position="125"/>
        <end position="135"/>
    </location>
</feature>
<dbReference type="Pfam" id="PF03485">
    <property type="entry name" value="Arg_tRNA_synt_N"/>
    <property type="match status" value="1"/>
</dbReference>
<dbReference type="GO" id="GO:0006420">
    <property type="term" value="P:arginyl-tRNA aminoacylation"/>
    <property type="evidence" value="ECO:0007669"/>
    <property type="project" value="UniProtKB-UniRule"/>
</dbReference>
<keyword evidence="4 11" id="KW-0963">Cytoplasm</keyword>
<evidence type="ECO:0000256" key="9">
    <source>
        <dbReference type="ARBA" id="ARBA00023146"/>
    </source>
</evidence>
<dbReference type="SUPFAM" id="SSF55190">
    <property type="entry name" value="Arginyl-tRNA synthetase (ArgRS), N-terminal 'additional' domain"/>
    <property type="match status" value="1"/>
</dbReference>
<keyword evidence="9 11" id="KW-0030">Aminoacyl-tRNA synthetase</keyword>
<dbReference type="SUPFAM" id="SSF52374">
    <property type="entry name" value="Nucleotidylyl transferase"/>
    <property type="match status" value="1"/>
</dbReference>
<dbReference type="InterPro" id="IPR009080">
    <property type="entry name" value="tRNAsynth_Ia_anticodon-bd"/>
</dbReference>
<comment type="subunit">
    <text evidence="3 11">Monomer.</text>
</comment>
<dbReference type="GO" id="GO:0005524">
    <property type="term" value="F:ATP binding"/>
    <property type="evidence" value="ECO:0007669"/>
    <property type="project" value="UniProtKB-UniRule"/>
</dbReference>
<dbReference type="PRINTS" id="PR01038">
    <property type="entry name" value="TRNASYNTHARG"/>
</dbReference>
<keyword evidence="5 11" id="KW-0436">Ligase</keyword>
<dbReference type="Proteomes" id="UP000000445">
    <property type="component" value="Chromosome"/>
</dbReference>
<evidence type="ECO:0000259" key="14">
    <source>
        <dbReference type="SMART" id="SM01016"/>
    </source>
</evidence>
<dbReference type="KEGG" id="tna:CTN_1475"/>
<dbReference type="InterPro" id="IPR001412">
    <property type="entry name" value="aa-tRNA-synth_I_CS"/>
</dbReference>
<dbReference type="PANTHER" id="PTHR11956:SF5">
    <property type="entry name" value="ARGININE--TRNA LIGASE, CYTOPLASMIC"/>
    <property type="match status" value="1"/>
</dbReference>
<dbReference type="CDD" id="cd00671">
    <property type="entry name" value="ArgRS_core"/>
    <property type="match status" value="1"/>
</dbReference>
<evidence type="ECO:0000256" key="11">
    <source>
        <dbReference type="HAMAP-Rule" id="MF_00123"/>
    </source>
</evidence>
<comment type="subcellular location">
    <subcellularLocation>
        <location evidence="1 11">Cytoplasm</location>
    </subcellularLocation>
</comment>
<dbReference type="GO" id="GO:0005737">
    <property type="term" value="C:cytoplasm"/>
    <property type="evidence" value="ECO:0007669"/>
    <property type="project" value="UniProtKB-SubCell"/>
</dbReference>
<dbReference type="AlphaFoldDB" id="B9K9L8"/>
<evidence type="ECO:0000256" key="10">
    <source>
        <dbReference type="ARBA" id="ARBA00049339"/>
    </source>
</evidence>
<dbReference type="InterPro" id="IPR036695">
    <property type="entry name" value="Arg-tRNA-synth_N_sf"/>
</dbReference>
<dbReference type="FunFam" id="3.40.50.620:FF:000062">
    <property type="entry name" value="Arginine--tRNA ligase"/>
    <property type="match status" value="1"/>
</dbReference>
<dbReference type="eggNOG" id="COG0018">
    <property type="taxonomic scope" value="Bacteria"/>
</dbReference>
<dbReference type="Pfam" id="PF00750">
    <property type="entry name" value="tRNA-synt_1d"/>
    <property type="match status" value="1"/>
</dbReference>
<feature type="domain" description="DALR anticodon binding" evidence="13">
    <location>
        <begin position="430"/>
        <end position="549"/>
    </location>
</feature>
<dbReference type="HAMAP" id="MF_00123">
    <property type="entry name" value="Arg_tRNA_synth"/>
    <property type="match status" value="1"/>
</dbReference>
<evidence type="ECO:0000256" key="1">
    <source>
        <dbReference type="ARBA" id="ARBA00004496"/>
    </source>
</evidence>
<gene>
    <name evidence="11" type="primary">argS</name>
    <name evidence="15" type="ordered locus">CTN_1475</name>
</gene>
<dbReference type="InterPro" id="IPR005148">
    <property type="entry name" value="Arg-tRNA-synth_N"/>
</dbReference>
<name>B9K9L8_THENN</name>
<evidence type="ECO:0000313" key="15">
    <source>
        <dbReference type="EMBL" id="ACM23651.1"/>
    </source>
</evidence>
<dbReference type="SUPFAM" id="SSF47323">
    <property type="entry name" value="Anticodon-binding domain of a subclass of class I aminoacyl-tRNA synthetases"/>
    <property type="match status" value="1"/>
</dbReference>
<dbReference type="GO" id="GO:0004814">
    <property type="term" value="F:arginine-tRNA ligase activity"/>
    <property type="evidence" value="ECO:0007669"/>
    <property type="project" value="UniProtKB-UniRule"/>
</dbReference>
<keyword evidence="7 11" id="KW-0067">ATP-binding</keyword>
<keyword evidence="16" id="KW-1185">Reference proteome</keyword>
<dbReference type="FunFam" id="1.10.730.10:FF:000008">
    <property type="entry name" value="Arginine--tRNA ligase"/>
    <property type="match status" value="1"/>
</dbReference>
<keyword evidence="8 11" id="KW-0648">Protein biosynthesis</keyword>
<dbReference type="SMART" id="SM01016">
    <property type="entry name" value="Arg_tRNA_synt_N"/>
    <property type="match status" value="1"/>
</dbReference>
<dbReference type="Gene3D" id="3.40.50.620">
    <property type="entry name" value="HUPs"/>
    <property type="match status" value="1"/>
</dbReference>
<evidence type="ECO:0000259" key="13">
    <source>
        <dbReference type="SMART" id="SM00836"/>
    </source>
</evidence>
<keyword evidence="6 11" id="KW-0547">Nucleotide-binding</keyword>
<dbReference type="InterPro" id="IPR035684">
    <property type="entry name" value="ArgRS_core"/>
</dbReference>
<dbReference type="EC" id="6.1.1.19" evidence="11"/>
<dbReference type="EMBL" id="CP000916">
    <property type="protein sequence ID" value="ACM23651.1"/>
    <property type="molecule type" value="Genomic_DNA"/>
</dbReference>
<evidence type="ECO:0000256" key="2">
    <source>
        <dbReference type="ARBA" id="ARBA00005594"/>
    </source>
</evidence>
<dbReference type="STRING" id="309803.CTN_1475"/>
<evidence type="ECO:0000256" key="6">
    <source>
        <dbReference type="ARBA" id="ARBA00022741"/>
    </source>
</evidence>
<dbReference type="PROSITE" id="PS00178">
    <property type="entry name" value="AA_TRNA_LIGASE_I"/>
    <property type="match status" value="1"/>
</dbReference>
<dbReference type="InterPro" id="IPR001278">
    <property type="entry name" value="Arg-tRNA-ligase"/>
</dbReference>
<dbReference type="FunFam" id="3.30.1360.70:FF:000003">
    <property type="entry name" value="Arginine--tRNA ligase"/>
    <property type="match status" value="1"/>
</dbReference>
<dbReference type="InterPro" id="IPR014729">
    <property type="entry name" value="Rossmann-like_a/b/a_fold"/>
</dbReference>
<dbReference type="Gene3D" id="1.10.730.10">
    <property type="entry name" value="Isoleucyl-tRNA Synthetase, Domain 1"/>
    <property type="match status" value="1"/>
</dbReference>
<dbReference type="HOGENOM" id="CLU_006406_0_1_0"/>
<comment type="similarity">
    <text evidence="2 11 12">Belongs to the class-I aminoacyl-tRNA synthetase family.</text>
</comment>
<dbReference type="Pfam" id="PF05746">
    <property type="entry name" value="DALR_1"/>
    <property type="match status" value="1"/>
</dbReference>
<evidence type="ECO:0000256" key="4">
    <source>
        <dbReference type="ARBA" id="ARBA00022490"/>
    </source>
</evidence>
<evidence type="ECO:0000256" key="3">
    <source>
        <dbReference type="ARBA" id="ARBA00011245"/>
    </source>
</evidence>
<dbReference type="Gene3D" id="3.30.1360.70">
    <property type="entry name" value="Arginyl tRNA synthetase N-terminal domain"/>
    <property type="match status" value="1"/>
</dbReference>
<evidence type="ECO:0000313" key="16">
    <source>
        <dbReference type="Proteomes" id="UP000000445"/>
    </source>
</evidence>
<dbReference type="PANTHER" id="PTHR11956">
    <property type="entry name" value="ARGINYL-TRNA SYNTHETASE"/>
    <property type="match status" value="1"/>
</dbReference>
<dbReference type="InterPro" id="IPR008909">
    <property type="entry name" value="DALR_anticod-bd"/>
</dbReference>
<dbReference type="SMART" id="SM00836">
    <property type="entry name" value="DALR_1"/>
    <property type="match status" value="1"/>
</dbReference>
<sequence length="549" mass="62993">MQNVLVNMVSERVERVVSKQYSTTVDFEIEVPPRKEFGDLSTNVAMKLAKQLKKNPREIAQEIAGLLIEDSVFDRIEVMGPGFINFFLSNEILHEVVKTILEQGEEYGRENVGKGLKIQFEYGSANPTGPFTVGHGRQIVIGDVLSEVFKELGYDVTREMYINDAGKQIKLLAQSLWVRYNEIFGVKMEIPEGGYRGEYLVDIAKELASEIGDRYKNVWNEEVEEFFKNAALDRILSSMKNTLERMGSSFDVYYSEMSLIEDGTVEEVLRILKEKDLVYEKDGALWLRVSKFVEEDDKVLVRSDGTYTYFMTDIAYHYKKYRRGFKRVYDIWGSDHHGHIPRMKAAMKALDIPDDFFNVILHQFVTLKRGGETVRMSTRAGEFITLDELLDEVGKDAARYFFAMVDPNNHMVFDIDLAKAKTMDNPVYYVQYAHARISNLFLNAEKKGVEFEQGKDLDLLGNEEERTLMRNLGMFSSALKEVAKMFAPNRLTNYLQMLSESFHVFYTKHVIVDPENKALSNARLNLALATKIVLKKGLKLLGISAPERM</sequence>
<evidence type="ECO:0000256" key="5">
    <source>
        <dbReference type="ARBA" id="ARBA00022598"/>
    </source>
</evidence>
<proteinExistence type="inferred from homology"/>
<accession>B9K9L8</accession>
<comment type="catalytic activity">
    <reaction evidence="10 11">
        <text>tRNA(Arg) + L-arginine + ATP = L-arginyl-tRNA(Arg) + AMP + diphosphate</text>
        <dbReference type="Rhea" id="RHEA:20301"/>
        <dbReference type="Rhea" id="RHEA-COMP:9658"/>
        <dbReference type="Rhea" id="RHEA-COMP:9673"/>
        <dbReference type="ChEBI" id="CHEBI:30616"/>
        <dbReference type="ChEBI" id="CHEBI:32682"/>
        <dbReference type="ChEBI" id="CHEBI:33019"/>
        <dbReference type="ChEBI" id="CHEBI:78442"/>
        <dbReference type="ChEBI" id="CHEBI:78513"/>
        <dbReference type="ChEBI" id="CHEBI:456215"/>
        <dbReference type="EC" id="6.1.1.19"/>
    </reaction>
</comment>
<dbReference type="NCBIfam" id="TIGR00456">
    <property type="entry name" value="argS"/>
    <property type="match status" value="1"/>
</dbReference>
<reference evidence="15 16" key="1">
    <citation type="journal article" date="2009" name="Biosci. Biotechnol. Biochem.">
        <title>WeGAS: a web-based microbial genome annotation system.</title>
        <authorList>
            <person name="Lee D."/>
            <person name="Seo H."/>
            <person name="Park C."/>
            <person name="Park K."/>
        </authorList>
    </citation>
    <scope>NUCLEOTIDE SEQUENCE [LARGE SCALE GENOMIC DNA]</scope>
    <source>
        <strain evidence="16">ATCC 49049 / DSM 4359 / NBRC 107923 / NS-E</strain>
    </source>
</reference>
<evidence type="ECO:0000256" key="12">
    <source>
        <dbReference type="RuleBase" id="RU363038"/>
    </source>
</evidence>
<protein>
    <recommendedName>
        <fullName evidence="11">Arginine--tRNA ligase</fullName>
        <ecNumber evidence="11">6.1.1.19</ecNumber>
    </recommendedName>
    <alternativeName>
        <fullName evidence="11">Arginyl-tRNA synthetase</fullName>
        <shortName evidence="11">ArgRS</shortName>
    </alternativeName>
</protein>
<evidence type="ECO:0000256" key="8">
    <source>
        <dbReference type="ARBA" id="ARBA00022917"/>
    </source>
</evidence>
<feature type="domain" description="Arginyl tRNA synthetase N-terminal" evidence="14">
    <location>
        <begin position="3"/>
        <end position="88"/>
    </location>
</feature>